<keyword evidence="4" id="KW-0472">Membrane</keyword>
<dbReference type="GO" id="GO:0004252">
    <property type="term" value="F:serine-type endopeptidase activity"/>
    <property type="evidence" value="ECO:0007669"/>
    <property type="project" value="InterPro"/>
</dbReference>
<gene>
    <name evidence="5" type="ORF">AUR66_17635</name>
</gene>
<dbReference type="GO" id="GO:0016020">
    <property type="term" value="C:membrane"/>
    <property type="evidence" value="ECO:0007669"/>
    <property type="project" value="UniProtKB-SubCell"/>
</dbReference>
<dbReference type="EMBL" id="LOPV01000429">
    <property type="protein sequence ID" value="KTG20143.1"/>
    <property type="molecule type" value="Genomic_DNA"/>
</dbReference>
<evidence type="ECO:0000313" key="6">
    <source>
        <dbReference type="Proteomes" id="UP000053157"/>
    </source>
</evidence>
<name>A0A0W1S252_9EURY</name>
<reference evidence="5 6" key="1">
    <citation type="submission" date="2015-12" db="EMBL/GenBank/DDBJ databases">
        <title>Haloferax profundi sp. nov. isolated from the Discovery deep brine-seawater interface in the Red Sea.</title>
        <authorList>
            <person name="Zhang G."/>
            <person name="Stingl U."/>
            <person name="Rashid M."/>
        </authorList>
    </citation>
    <scope>NUCLEOTIDE SEQUENCE [LARGE SCALE GENOMIC DNA]</scope>
    <source>
        <strain evidence="5 6">SB29</strain>
    </source>
</reference>
<sequence>MFIREALVSAFAVLAVGLLLFAVSGVWPPMVAVESGSMEPHMHKGDLVFITGPERYAPDAAVEGTSVVTAEVGADVDYRTFGGDGSVIVYDNPGVGGPPIIHRSMLWVEEGENWYDRANPDYMSASNCQQLTHCPAPYDGFITKGDNNARYDQVSGISEPVRPEWVQGVARIRIPFLGWVRLTLASTMSTATPVTPVTLEHVPVSVVEAPVPVEQALSASVTSDPIHVTQPSLAA</sequence>
<proteinExistence type="predicted"/>
<evidence type="ECO:0000313" key="5">
    <source>
        <dbReference type="EMBL" id="KTG20143.1"/>
    </source>
</evidence>
<organism evidence="5 6">
    <name type="scientific">Haloferax profundi</name>
    <dbReference type="NCBI Taxonomy" id="1544718"/>
    <lineage>
        <taxon>Archaea</taxon>
        <taxon>Methanobacteriati</taxon>
        <taxon>Methanobacteriota</taxon>
        <taxon>Stenosarchaea group</taxon>
        <taxon>Halobacteria</taxon>
        <taxon>Halobacteriales</taxon>
        <taxon>Haloferacaceae</taxon>
        <taxon>Haloferax</taxon>
    </lineage>
</organism>
<keyword evidence="6" id="KW-1185">Reference proteome</keyword>
<comment type="subcellular location">
    <subcellularLocation>
        <location evidence="1">Membrane</location>
    </subcellularLocation>
</comment>
<dbReference type="SUPFAM" id="SSF51306">
    <property type="entry name" value="LexA/Signal peptidase"/>
    <property type="match status" value="1"/>
</dbReference>
<dbReference type="InterPro" id="IPR036286">
    <property type="entry name" value="LexA/Signal_pep-like_sf"/>
</dbReference>
<protein>
    <submittedName>
        <fullName evidence="5">S26 family signal peptidase</fullName>
    </submittedName>
</protein>
<keyword evidence="3" id="KW-1133">Transmembrane helix</keyword>
<dbReference type="PANTHER" id="PTHR10806:SF6">
    <property type="entry name" value="SIGNAL PEPTIDASE COMPLEX CATALYTIC SUBUNIT SEC11"/>
    <property type="match status" value="1"/>
</dbReference>
<dbReference type="InterPro" id="IPR019533">
    <property type="entry name" value="Peptidase_S26"/>
</dbReference>
<comment type="caution">
    <text evidence="5">The sequence shown here is derived from an EMBL/GenBank/DDBJ whole genome shotgun (WGS) entry which is preliminary data.</text>
</comment>
<evidence type="ECO:0000256" key="4">
    <source>
        <dbReference type="ARBA" id="ARBA00023136"/>
    </source>
</evidence>
<dbReference type="AlphaFoldDB" id="A0A0W1S252"/>
<dbReference type="GO" id="GO:0006465">
    <property type="term" value="P:signal peptide processing"/>
    <property type="evidence" value="ECO:0007669"/>
    <property type="project" value="InterPro"/>
</dbReference>
<accession>A0A0W1S252</accession>
<keyword evidence="2" id="KW-0812">Transmembrane</keyword>
<dbReference type="PANTHER" id="PTHR10806">
    <property type="entry name" value="SIGNAL PEPTIDASE COMPLEX CATALYTIC SUBUNIT SEC11"/>
    <property type="match status" value="1"/>
</dbReference>
<evidence type="ECO:0000256" key="3">
    <source>
        <dbReference type="ARBA" id="ARBA00022989"/>
    </source>
</evidence>
<dbReference type="InterPro" id="IPR001733">
    <property type="entry name" value="Peptidase_S26B"/>
</dbReference>
<dbReference type="Proteomes" id="UP000053157">
    <property type="component" value="Unassembled WGS sequence"/>
</dbReference>
<evidence type="ECO:0000256" key="2">
    <source>
        <dbReference type="ARBA" id="ARBA00022692"/>
    </source>
</evidence>
<dbReference type="CDD" id="cd06530">
    <property type="entry name" value="S26_SPase_I"/>
    <property type="match status" value="1"/>
</dbReference>
<evidence type="ECO:0000256" key="1">
    <source>
        <dbReference type="ARBA" id="ARBA00004370"/>
    </source>
</evidence>